<evidence type="ECO:0000256" key="1">
    <source>
        <dbReference type="ARBA" id="ARBA00035885"/>
    </source>
</evidence>
<evidence type="ECO:0000259" key="2">
    <source>
        <dbReference type="PROSITE" id="PS51154"/>
    </source>
</evidence>
<comment type="catalytic activity">
    <reaction evidence="1">
        <text>an N-(ADP-alpha-D-ribosyl)-thymidine in DNA + H2O = a thymidine in DNA + ADP-D-ribose</text>
        <dbReference type="Rhea" id="RHEA:71655"/>
        <dbReference type="Rhea" id="RHEA-COMP:13556"/>
        <dbReference type="Rhea" id="RHEA-COMP:18051"/>
        <dbReference type="ChEBI" id="CHEBI:15377"/>
        <dbReference type="ChEBI" id="CHEBI:57967"/>
        <dbReference type="ChEBI" id="CHEBI:137386"/>
        <dbReference type="ChEBI" id="CHEBI:191199"/>
    </reaction>
    <physiologicalReaction direction="left-to-right" evidence="1">
        <dbReference type="Rhea" id="RHEA:71656"/>
    </physiologicalReaction>
</comment>
<dbReference type="AlphaFoldDB" id="A0AAF1C4T9"/>
<dbReference type="InterPro" id="IPR043472">
    <property type="entry name" value="Macro_dom-like"/>
</dbReference>
<feature type="domain" description="Macro" evidence="2">
    <location>
        <begin position="1"/>
        <end position="145"/>
    </location>
</feature>
<dbReference type="PANTHER" id="PTHR12521:SF0">
    <property type="entry name" value="ADP-RIBOSE GLYCOHYDROLASE OARD1"/>
    <property type="match status" value="1"/>
</dbReference>
<proteinExistence type="predicted"/>
<dbReference type="GO" id="GO:0140291">
    <property type="term" value="P:peptidyl-glutamate ADP-deribosylation"/>
    <property type="evidence" value="ECO:0007669"/>
    <property type="project" value="TreeGrafter"/>
</dbReference>
<dbReference type="EMBL" id="CP138348">
    <property type="protein sequence ID" value="WPF87550.1"/>
    <property type="molecule type" value="Genomic_DNA"/>
</dbReference>
<gene>
    <name evidence="3" type="ORF">SAY89_12115</name>
</gene>
<reference evidence="3" key="1">
    <citation type="submission" date="2023-11" db="EMBL/GenBank/DDBJ databases">
        <title>Genome sequence of Cyanobacterium aponinum BCRC AL20115.</title>
        <authorList>
            <person name="Chang H.-Y."/>
            <person name="Lin K.-M."/>
            <person name="Hsueh H.-T."/>
            <person name="Chu H.-A."/>
            <person name="Kuo C.-H."/>
        </authorList>
    </citation>
    <scope>NUCLEOTIDE SEQUENCE</scope>
    <source>
        <strain evidence="3">AL20115</strain>
    </source>
</reference>
<accession>A0AAF1C4T9</accession>
<dbReference type="SUPFAM" id="SSF52949">
    <property type="entry name" value="Macro domain-like"/>
    <property type="match status" value="1"/>
</dbReference>
<organism evidence="3">
    <name type="scientific">Cyanobacterium aponinum AL20115</name>
    <dbReference type="NCBI Taxonomy" id="3090662"/>
    <lineage>
        <taxon>Bacteria</taxon>
        <taxon>Bacillati</taxon>
        <taxon>Cyanobacteriota</taxon>
        <taxon>Cyanophyceae</taxon>
        <taxon>Oscillatoriophycideae</taxon>
        <taxon>Chroococcales</taxon>
        <taxon>Geminocystaceae</taxon>
        <taxon>Cyanobacterium</taxon>
    </lineage>
</organism>
<evidence type="ECO:0000313" key="3">
    <source>
        <dbReference type="EMBL" id="WPF87550.1"/>
    </source>
</evidence>
<dbReference type="InterPro" id="IPR002589">
    <property type="entry name" value="Macro_dom"/>
</dbReference>
<sequence>MTLTILKQNILDVNEGIIGHQVNAMGVMGAGLAKHLAKKYPSNYRAYRNAYRKGDLNLGSLILHQLSPQLYIGNLVAQDKYGTDKRYTNYDYLAESLSHLHNISIKYNLTPYLPYGLGCGLGGGDWSVVNDIISTHCPNAILCQL</sequence>
<dbReference type="PROSITE" id="PS51154">
    <property type="entry name" value="MACRO"/>
    <property type="match status" value="1"/>
</dbReference>
<dbReference type="PANTHER" id="PTHR12521">
    <property type="entry name" value="PROTEIN C6ORF130"/>
    <property type="match status" value="1"/>
</dbReference>
<dbReference type="InterPro" id="IPR050892">
    <property type="entry name" value="ADP-ribose_metab_enzymes"/>
</dbReference>
<dbReference type="Gene3D" id="3.40.220.10">
    <property type="entry name" value="Leucine Aminopeptidase, subunit E, domain 1"/>
    <property type="match status" value="1"/>
</dbReference>
<dbReference type="RefSeq" id="WP_320001087.1">
    <property type="nucleotide sequence ID" value="NZ_CP138348.1"/>
</dbReference>
<protein>
    <recommendedName>
        <fullName evidence="2">Macro domain-containing protein</fullName>
    </recommendedName>
</protein>
<name>A0AAF1C4T9_9CHRO</name>